<evidence type="ECO:0000313" key="1">
    <source>
        <dbReference type="EMBL" id="GBO14761.1"/>
    </source>
</evidence>
<comment type="caution">
    <text evidence="1">The sequence shown here is derived from an EMBL/GenBank/DDBJ whole genome shotgun (WGS) entry which is preliminary data.</text>
</comment>
<dbReference type="AlphaFoldDB" id="A0A4Y2URE9"/>
<keyword evidence="2" id="KW-1185">Reference proteome</keyword>
<protein>
    <submittedName>
        <fullName evidence="1">Uncharacterized protein</fullName>
    </submittedName>
</protein>
<evidence type="ECO:0000313" key="2">
    <source>
        <dbReference type="Proteomes" id="UP000499080"/>
    </source>
</evidence>
<accession>A0A4Y2URE9</accession>
<dbReference type="EMBL" id="BGPR01038877">
    <property type="protein sequence ID" value="GBO14761.1"/>
    <property type="molecule type" value="Genomic_DNA"/>
</dbReference>
<reference evidence="1 2" key="1">
    <citation type="journal article" date="2019" name="Sci. Rep.">
        <title>Orb-weaving spider Araneus ventricosus genome elucidates the spidroin gene catalogue.</title>
        <authorList>
            <person name="Kono N."/>
            <person name="Nakamura H."/>
            <person name="Ohtoshi R."/>
            <person name="Moran D.A.P."/>
            <person name="Shinohara A."/>
            <person name="Yoshida Y."/>
            <person name="Fujiwara M."/>
            <person name="Mori M."/>
            <person name="Tomita M."/>
            <person name="Arakawa K."/>
        </authorList>
    </citation>
    <scope>NUCLEOTIDE SEQUENCE [LARGE SCALE GENOMIC DNA]</scope>
</reference>
<organism evidence="1 2">
    <name type="scientific">Araneus ventricosus</name>
    <name type="common">Orbweaver spider</name>
    <name type="synonym">Epeira ventricosa</name>
    <dbReference type="NCBI Taxonomy" id="182803"/>
    <lineage>
        <taxon>Eukaryota</taxon>
        <taxon>Metazoa</taxon>
        <taxon>Ecdysozoa</taxon>
        <taxon>Arthropoda</taxon>
        <taxon>Chelicerata</taxon>
        <taxon>Arachnida</taxon>
        <taxon>Araneae</taxon>
        <taxon>Araneomorphae</taxon>
        <taxon>Entelegynae</taxon>
        <taxon>Araneoidea</taxon>
        <taxon>Araneidae</taxon>
        <taxon>Araneus</taxon>
    </lineage>
</organism>
<proteinExistence type="predicted"/>
<sequence length="89" mass="9754">MSDVLSMDPYPSTNNFLKKEIFASAPKVTGTPWGCPDMGVPIISGLLQKRPTKSAEEKILECTLNKCIRHSVCSAGQLLDCRLTPVNFN</sequence>
<gene>
    <name evidence="1" type="ORF">AVEN_196248_1</name>
</gene>
<dbReference type="Proteomes" id="UP000499080">
    <property type="component" value="Unassembled WGS sequence"/>
</dbReference>
<name>A0A4Y2URE9_ARAVE</name>